<sequence>MDRRPALFFLSRVGASSCELWERGAPPLRGSSGLWIRAGQPTFPPFASCGAPLSYEERESGMSDPPGYGSGIENGFFPPLRSYSKLLRVMELEC</sequence>
<keyword evidence="2" id="KW-1185">Reference proteome</keyword>
<dbReference type="EMBL" id="JBHFFA010000002">
    <property type="protein sequence ID" value="KAL2641224.1"/>
    <property type="molecule type" value="Genomic_DNA"/>
</dbReference>
<name>A0ABD1Z2W1_9MARC</name>
<organism evidence="1 2">
    <name type="scientific">Riccia fluitans</name>
    <dbReference type="NCBI Taxonomy" id="41844"/>
    <lineage>
        <taxon>Eukaryota</taxon>
        <taxon>Viridiplantae</taxon>
        <taxon>Streptophyta</taxon>
        <taxon>Embryophyta</taxon>
        <taxon>Marchantiophyta</taxon>
        <taxon>Marchantiopsida</taxon>
        <taxon>Marchantiidae</taxon>
        <taxon>Marchantiales</taxon>
        <taxon>Ricciaceae</taxon>
        <taxon>Riccia</taxon>
    </lineage>
</organism>
<dbReference type="Proteomes" id="UP001605036">
    <property type="component" value="Unassembled WGS sequence"/>
</dbReference>
<proteinExistence type="predicted"/>
<gene>
    <name evidence="1" type="ORF">R1flu_008811</name>
</gene>
<evidence type="ECO:0000313" key="1">
    <source>
        <dbReference type="EMBL" id="KAL2641224.1"/>
    </source>
</evidence>
<comment type="caution">
    <text evidence="1">The sequence shown here is derived from an EMBL/GenBank/DDBJ whole genome shotgun (WGS) entry which is preliminary data.</text>
</comment>
<accession>A0ABD1Z2W1</accession>
<evidence type="ECO:0000313" key="2">
    <source>
        <dbReference type="Proteomes" id="UP001605036"/>
    </source>
</evidence>
<dbReference type="AlphaFoldDB" id="A0ABD1Z2W1"/>
<reference evidence="1 2" key="1">
    <citation type="submission" date="2024-09" db="EMBL/GenBank/DDBJ databases">
        <title>Chromosome-scale assembly of Riccia fluitans.</title>
        <authorList>
            <person name="Paukszto L."/>
            <person name="Sawicki J."/>
            <person name="Karawczyk K."/>
            <person name="Piernik-Szablinska J."/>
            <person name="Szczecinska M."/>
            <person name="Mazdziarz M."/>
        </authorList>
    </citation>
    <scope>NUCLEOTIDE SEQUENCE [LARGE SCALE GENOMIC DNA]</scope>
    <source>
        <strain evidence="1">Rf_01</strain>
        <tissue evidence="1">Aerial parts of the thallus</tissue>
    </source>
</reference>
<protein>
    <submittedName>
        <fullName evidence="1">Uncharacterized protein</fullName>
    </submittedName>
</protein>